<dbReference type="KEGG" id="qsa:O6P43_009977"/>
<keyword evidence="7" id="KW-1185">Reference proteome</keyword>
<dbReference type="GO" id="GO:0005737">
    <property type="term" value="C:cytoplasm"/>
    <property type="evidence" value="ECO:0007669"/>
    <property type="project" value="UniProtKB-SubCell"/>
</dbReference>
<evidence type="ECO:0000256" key="1">
    <source>
        <dbReference type="ARBA" id="ARBA00004496"/>
    </source>
</evidence>
<sequence>MAILVDVIVIFWKNFFILLNFTKNWIPNILTPYLDGIVSKLLVLLQKMVQEGALTALASVTDSSQEQFQKYYIDVKPYLKAILMNANDKSNQMLRAKSMESISLVGIAVVKDKCRNDAKQLLCANEDYAHALILCHKCFLCCRVLYGSLDVTAKI</sequence>
<dbReference type="InterPro" id="IPR011989">
    <property type="entry name" value="ARM-like"/>
</dbReference>
<comment type="subcellular location">
    <subcellularLocation>
        <location evidence="1">Cytoplasm</location>
    </subcellularLocation>
</comment>
<accession>A0AAD7PZG4</accession>
<dbReference type="AlphaFoldDB" id="A0AAD7PZG4"/>
<evidence type="ECO:0000313" key="7">
    <source>
        <dbReference type="Proteomes" id="UP001163823"/>
    </source>
</evidence>
<keyword evidence="3" id="KW-0963">Cytoplasm</keyword>
<evidence type="ECO:0000313" key="6">
    <source>
        <dbReference type="EMBL" id="KAJ7972032.1"/>
    </source>
</evidence>
<keyword evidence="2" id="KW-0813">Transport</keyword>
<evidence type="ECO:0000256" key="4">
    <source>
        <dbReference type="ARBA" id="ARBA00022737"/>
    </source>
</evidence>
<dbReference type="Gene3D" id="1.25.10.10">
    <property type="entry name" value="Leucine-rich Repeat Variant"/>
    <property type="match status" value="1"/>
</dbReference>
<dbReference type="Proteomes" id="UP001163823">
    <property type="component" value="Chromosome 4"/>
</dbReference>
<organism evidence="6 7">
    <name type="scientific">Quillaja saponaria</name>
    <name type="common">Soap bark tree</name>
    <dbReference type="NCBI Taxonomy" id="32244"/>
    <lineage>
        <taxon>Eukaryota</taxon>
        <taxon>Viridiplantae</taxon>
        <taxon>Streptophyta</taxon>
        <taxon>Embryophyta</taxon>
        <taxon>Tracheophyta</taxon>
        <taxon>Spermatophyta</taxon>
        <taxon>Magnoliopsida</taxon>
        <taxon>eudicotyledons</taxon>
        <taxon>Gunneridae</taxon>
        <taxon>Pentapetalae</taxon>
        <taxon>rosids</taxon>
        <taxon>fabids</taxon>
        <taxon>Fabales</taxon>
        <taxon>Quillajaceae</taxon>
        <taxon>Quillaja</taxon>
    </lineage>
</organism>
<dbReference type="InterPro" id="IPR040122">
    <property type="entry name" value="Importin_beta"/>
</dbReference>
<name>A0AAD7PZG4_QUISA</name>
<dbReference type="InterPro" id="IPR016024">
    <property type="entry name" value="ARM-type_fold"/>
</dbReference>
<reference evidence="6" key="1">
    <citation type="journal article" date="2023" name="Science">
        <title>Elucidation of the pathway for biosynthesis of saponin adjuvants from the soapbark tree.</title>
        <authorList>
            <person name="Reed J."/>
            <person name="Orme A."/>
            <person name="El-Demerdash A."/>
            <person name="Owen C."/>
            <person name="Martin L.B.B."/>
            <person name="Misra R.C."/>
            <person name="Kikuchi S."/>
            <person name="Rejzek M."/>
            <person name="Martin A.C."/>
            <person name="Harkess A."/>
            <person name="Leebens-Mack J."/>
            <person name="Louveau T."/>
            <person name="Stephenson M.J."/>
            <person name="Osbourn A."/>
        </authorList>
    </citation>
    <scope>NUCLEOTIDE SEQUENCE</scope>
    <source>
        <strain evidence="6">S10</strain>
    </source>
</reference>
<evidence type="ECO:0000256" key="5">
    <source>
        <dbReference type="ARBA" id="ARBA00022927"/>
    </source>
</evidence>
<evidence type="ECO:0000256" key="2">
    <source>
        <dbReference type="ARBA" id="ARBA00022448"/>
    </source>
</evidence>
<protein>
    <submittedName>
        <fullName evidence="6">Importin-5-like</fullName>
    </submittedName>
</protein>
<dbReference type="EMBL" id="JARAOO010000004">
    <property type="protein sequence ID" value="KAJ7972032.1"/>
    <property type="molecule type" value="Genomic_DNA"/>
</dbReference>
<keyword evidence="4" id="KW-0677">Repeat</keyword>
<keyword evidence="5" id="KW-0653">Protein transport</keyword>
<comment type="caution">
    <text evidence="6">The sequence shown here is derived from an EMBL/GenBank/DDBJ whole genome shotgun (WGS) entry which is preliminary data.</text>
</comment>
<evidence type="ECO:0000256" key="3">
    <source>
        <dbReference type="ARBA" id="ARBA00022490"/>
    </source>
</evidence>
<dbReference type="SUPFAM" id="SSF48371">
    <property type="entry name" value="ARM repeat"/>
    <property type="match status" value="1"/>
</dbReference>
<dbReference type="PANTHER" id="PTHR10527">
    <property type="entry name" value="IMPORTIN BETA"/>
    <property type="match status" value="1"/>
</dbReference>
<dbReference type="GO" id="GO:0006606">
    <property type="term" value="P:protein import into nucleus"/>
    <property type="evidence" value="ECO:0007669"/>
    <property type="project" value="InterPro"/>
</dbReference>
<gene>
    <name evidence="6" type="ORF">O6P43_009977</name>
</gene>
<proteinExistence type="predicted"/>